<evidence type="ECO:0000256" key="1">
    <source>
        <dbReference type="SAM" id="MobiDB-lite"/>
    </source>
</evidence>
<dbReference type="EMBL" id="LSRX01000043">
    <property type="protein sequence ID" value="OLQ12450.1"/>
    <property type="molecule type" value="Genomic_DNA"/>
</dbReference>
<gene>
    <name evidence="2" type="ORF">AK812_SmicGene3645</name>
</gene>
<organism evidence="2 3">
    <name type="scientific">Symbiodinium microadriaticum</name>
    <name type="common">Dinoflagellate</name>
    <name type="synonym">Zooxanthella microadriatica</name>
    <dbReference type="NCBI Taxonomy" id="2951"/>
    <lineage>
        <taxon>Eukaryota</taxon>
        <taxon>Sar</taxon>
        <taxon>Alveolata</taxon>
        <taxon>Dinophyceae</taxon>
        <taxon>Suessiales</taxon>
        <taxon>Symbiodiniaceae</taxon>
        <taxon>Symbiodinium</taxon>
    </lineage>
</organism>
<feature type="region of interest" description="Disordered" evidence="1">
    <location>
        <begin position="569"/>
        <end position="589"/>
    </location>
</feature>
<evidence type="ECO:0000313" key="2">
    <source>
        <dbReference type="EMBL" id="OLQ12450.1"/>
    </source>
</evidence>
<feature type="region of interest" description="Disordered" evidence="1">
    <location>
        <begin position="270"/>
        <end position="292"/>
    </location>
</feature>
<evidence type="ECO:0000313" key="3">
    <source>
        <dbReference type="Proteomes" id="UP000186817"/>
    </source>
</evidence>
<dbReference type="AlphaFoldDB" id="A0A1Q9EYC3"/>
<feature type="compositionally biased region" description="Polar residues" evidence="1">
    <location>
        <begin position="569"/>
        <end position="582"/>
    </location>
</feature>
<feature type="region of interest" description="Disordered" evidence="1">
    <location>
        <begin position="726"/>
        <end position="750"/>
    </location>
</feature>
<feature type="region of interest" description="Disordered" evidence="1">
    <location>
        <begin position="55"/>
        <end position="92"/>
    </location>
</feature>
<keyword evidence="3" id="KW-1185">Reference proteome</keyword>
<sequence>MSRPAKMDDWSKLDYYRFCLFQKQVQAEFLRENVSLRRSLGLPGFPGRVPLLPATEGQASDLHGPAPDFPVPLTFEESHDREDGDGPSLHDLASDALSKSAETDAKRNQNLCLVFWLSHRSHWGSKNQRSCRGTGGGLPTCGRHAGPPPMYVQYAGGGQLPYYQPATPQYQQPYGAMSGGFAQPMQLATPQHYAAQPYTPAPAPAAYYQPAQSPYTAQVQQVPSVQQPQTQYHAAAVPDNAYAHAQVVQPMGHPAYLPGHAYVRKPETVQQHPSSVRMAPGAPLGPNRAGTNLTQAQPAEMDDEDDPNRLPTFVKVRETMAVAYAYAAIFYTGAWTGDRPSDGLQYFGHPAHVVQRFPKSKVQLRFEDGKLRCTTNWSLQEPRLPGGFRRKQRVHYAGRGTSADGGLALFGQQVMVVGRVDSACSRDVLVQLEDGRRIKTCHQRLRVAEPQHSSGFVLHQKVYYTGSHAASRFVNRTSYYGQAAEISSFLPDCTSVRLTFQDDFSIRTSSFALSKPKLFGSMFSVGDELYYIGSVKSLFGKRATIKGVLADVVGSVLIEFRDGNTHTTSVKKLQKQKPSQSADRLDFRPQARTPAPKVRDLTALLSSLSLSSSVAIQDGDRLRLEEIFYTQDSIKRSFQDGRTLKQMRSELMSDQKTLMQIPRITVVRHEGRWFSVDNRRLWVFNQVFPGSKSIPVCHGIQDHRFWNKLTTTDGGRTVRVRCGACQRSMTRGSPGDRSPRSERRGSAALRGGCRWRASMARDLRARQMFHTGVSAAPPHCQQPMAYLRSAHASPRKPRFDLDFFNVASAALHSKPQCAPRKMHSMRQHEPGPRKSARLGPKKSARLTQRLLVAVAAAGSAGAQSPTEPITGRFKAWSCCANVKLLLH</sequence>
<proteinExistence type="predicted"/>
<reference evidence="2 3" key="1">
    <citation type="submission" date="2016-02" db="EMBL/GenBank/DDBJ databases">
        <title>Genome analysis of coral dinoflagellate symbionts highlights evolutionary adaptations to a symbiotic lifestyle.</title>
        <authorList>
            <person name="Aranda M."/>
            <person name="Li Y."/>
            <person name="Liew Y.J."/>
            <person name="Baumgarten S."/>
            <person name="Simakov O."/>
            <person name="Wilson M."/>
            <person name="Piel J."/>
            <person name="Ashoor H."/>
            <person name="Bougouffa S."/>
            <person name="Bajic V.B."/>
            <person name="Ryu T."/>
            <person name="Ravasi T."/>
            <person name="Bayer T."/>
            <person name="Micklem G."/>
            <person name="Kim H."/>
            <person name="Bhak J."/>
            <person name="Lajeunesse T.C."/>
            <person name="Voolstra C.R."/>
        </authorList>
    </citation>
    <scope>NUCLEOTIDE SEQUENCE [LARGE SCALE GENOMIC DNA]</scope>
    <source>
        <strain evidence="2 3">CCMP2467</strain>
    </source>
</reference>
<protein>
    <submittedName>
        <fullName evidence="2">Uncharacterized protein</fullName>
    </submittedName>
</protein>
<feature type="region of interest" description="Disordered" evidence="1">
    <location>
        <begin position="816"/>
        <end position="841"/>
    </location>
</feature>
<comment type="caution">
    <text evidence="2">The sequence shown here is derived from an EMBL/GenBank/DDBJ whole genome shotgun (WGS) entry which is preliminary data.</text>
</comment>
<accession>A0A1Q9EYC3</accession>
<dbReference type="OrthoDB" id="421598at2759"/>
<dbReference type="Proteomes" id="UP000186817">
    <property type="component" value="Unassembled WGS sequence"/>
</dbReference>
<name>A0A1Q9EYC3_SYMMI</name>